<dbReference type="AlphaFoldDB" id="A0AAX6MX82"/>
<proteinExistence type="predicted"/>
<dbReference type="InterPro" id="IPR043504">
    <property type="entry name" value="Peptidase_S1_PA_chymotrypsin"/>
</dbReference>
<keyword evidence="2" id="KW-1185">Reference proteome</keyword>
<gene>
    <name evidence="1" type="ORF">Daesc_002318</name>
</gene>
<dbReference type="Gene3D" id="2.40.10.10">
    <property type="entry name" value="Trypsin-like serine proteases"/>
    <property type="match status" value="2"/>
</dbReference>
<evidence type="ECO:0008006" key="3">
    <source>
        <dbReference type="Google" id="ProtNLM"/>
    </source>
</evidence>
<dbReference type="SUPFAM" id="SSF50494">
    <property type="entry name" value="Trypsin-like serine proteases"/>
    <property type="match status" value="1"/>
</dbReference>
<dbReference type="Proteomes" id="UP001369815">
    <property type="component" value="Unassembled WGS sequence"/>
</dbReference>
<comment type="caution">
    <text evidence="1">The sequence shown here is derived from an EMBL/GenBank/DDBJ whole genome shotgun (WGS) entry which is preliminary data.</text>
</comment>
<dbReference type="EMBL" id="JBANMG010000002">
    <property type="protein sequence ID" value="KAK6957033.1"/>
    <property type="molecule type" value="Genomic_DNA"/>
</dbReference>
<name>A0AAX6MX82_9PEZI</name>
<accession>A0AAX6MX82</accession>
<sequence length="284" mass="31949">MDALARKRLTISQQESSRKRLARIEYLPTLIGEDLLAAVAFQYPSDHPFDYEETYIGVNPRYLAPENDVQDTGLYSGVVRIESLFLGRDGNQWQATGSAVIIDSYHVMTVGHNVWSPEGGLALSISIHRDSRADPKHKRYVDAGAVHYQWAKACSDAKESRFVKKSSWENDFAILRVSKPFHEGCRPMGYKKTPLGITNVRVYGFPFDGSFINGVWQPCLYFSRSTVKYAPITSTMLDHDGDTERGMYKRSHQRGILGAPFLGVYHSSVSLSLFRQSLTISTSP</sequence>
<reference evidence="1 2" key="1">
    <citation type="journal article" date="2024" name="Front Chem Biol">
        <title>Unveiling the potential of Daldinia eschscholtzii MFLUCC 19-0629 through bioactivity and bioinformatics studies for enhanced sustainable agriculture production.</title>
        <authorList>
            <person name="Brooks S."/>
            <person name="Weaver J.A."/>
            <person name="Klomchit A."/>
            <person name="Alharthi S.A."/>
            <person name="Onlamun T."/>
            <person name="Nurani R."/>
            <person name="Vong T.K."/>
            <person name="Alberti F."/>
            <person name="Greco C."/>
        </authorList>
    </citation>
    <scope>NUCLEOTIDE SEQUENCE [LARGE SCALE GENOMIC DNA]</scope>
    <source>
        <strain evidence="1">MFLUCC 19-0629</strain>
    </source>
</reference>
<evidence type="ECO:0000313" key="2">
    <source>
        <dbReference type="Proteomes" id="UP001369815"/>
    </source>
</evidence>
<organism evidence="1 2">
    <name type="scientific">Daldinia eschscholtzii</name>
    <dbReference type="NCBI Taxonomy" id="292717"/>
    <lineage>
        <taxon>Eukaryota</taxon>
        <taxon>Fungi</taxon>
        <taxon>Dikarya</taxon>
        <taxon>Ascomycota</taxon>
        <taxon>Pezizomycotina</taxon>
        <taxon>Sordariomycetes</taxon>
        <taxon>Xylariomycetidae</taxon>
        <taxon>Xylariales</taxon>
        <taxon>Hypoxylaceae</taxon>
        <taxon>Daldinia</taxon>
    </lineage>
</organism>
<evidence type="ECO:0000313" key="1">
    <source>
        <dbReference type="EMBL" id="KAK6957033.1"/>
    </source>
</evidence>
<protein>
    <recommendedName>
        <fullName evidence="3">Serine protease</fullName>
    </recommendedName>
</protein>
<dbReference type="InterPro" id="IPR009003">
    <property type="entry name" value="Peptidase_S1_PA"/>
</dbReference>